<evidence type="ECO:0000313" key="10">
    <source>
        <dbReference type="Proteomes" id="UP001164481"/>
    </source>
</evidence>
<keyword evidence="1 6" id="KW-0285">Flavoprotein</keyword>
<name>A0AAX3F0V5_MYCSY</name>
<reference evidence="8" key="2">
    <citation type="submission" date="2022-11" db="EMBL/GenBank/DDBJ databases">
        <title>complete genomes of mycoplasma synoviae ZX313 strain and SD2 strain.</title>
        <authorList>
            <person name="Zhong Q."/>
        </authorList>
    </citation>
    <scope>NUCLEOTIDE SEQUENCE</scope>
    <source>
        <strain evidence="8">SD2</strain>
    </source>
</reference>
<protein>
    <recommendedName>
        <fullName evidence="6">FMN dependent NADH:quinone oxidoreductase</fullName>
        <ecNumber evidence="6">1.6.5.-</ecNumber>
    </recommendedName>
    <alternativeName>
        <fullName evidence="6">Azo-dye reductase</fullName>
    </alternativeName>
    <alternativeName>
        <fullName evidence="6">FMN-dependent NADH-azo compound oxidoreductase</fullName>
    </alternativeName>
    <alternativeName>
        <fullName evidence="6">FMN-dependent NADH-azoreductase</fullName>
        <ecNumber evidence="6">1.7.1.17</ecNumber>
    </alternativeName>
</protein>
<dbReference type="NCBIfam" id="NF002370">
    <property type="entry name" value="PRK01355.1"/>
    <property type="match status" value="1"/>
</dbReference>
<comment type="caution">
    <text evidence="6">Lacks conserved residue(s) required for the propagation of feature annotation.</text>
</comment>
<comment type="function">
    <text evidence="6">Also exhibits azoreductase activity. Catalyzes the reductive cleavage of the azo bond in aromatic azo compounds to the corresponding amines.</text>
</comment>
<dbReference type="SUPFAM" id="SSF52218">
    <property type="entry name" value="Flavoproteins"/>
    <property type="match status" value="1"/>
</dbReference>
<feature type="domain" description="Flavodoxin-like fold" evidence="7">
    <location>
        <begin position="3"/>
        <end position="181"/>
    </location>
</feature>
<dbReference type="AlphaFoldDB" id="A0AAX3F0V5"/>
<evidence type="ECO:0000313" key="8">
    <source>
        <dbReference type="EMBL" id="UZW64566.1"/>
    </source>
</evidence>
<keyword evidence="3 6" id="KW-0560">Oxidoreductase</keyword>
<dbReference type="InterPro" id="IPR023048">
    <property type="entry name" value="NADH:quinone_OxRdtase_FMN_depd"/>
</dbReference>
<dbReference type="GO" id="GO:0010181">
    <property type="term" value="F:FMN binding"/>
    <property type="evidence" value="ECO:0007669"/>
    <property type="project" value="UniProtKB-UniRule"/>
</dbReference>
<comment type="cofactor">
    <cofactor evidence="6">
        <name>FMN</name>
        <dbReference type="ChEBI" id="CHEBI:58210"/>
    </cofactor>
    <text evidence="6">Binds 1 FMN per subunit.</text>
</comment>
<dbReference type="InterPro" id="IPR029039">
    <property type="entry name" value="Flavoprotein-like_sf"/>
</dbReference>
<gene>
    <name evidence="6" type="primary">azoR</name>
    <name evidence="8" type="ORF">OIE46_00530</name>
    <name evidence="9" type="ORF">OIE46_00555</name>
</gene>
<evidence type="ECO:0000256" key="6">
    <source>
        <dbReference type="HAMAP-Rule" id="MF_01216"/>
    </source>
</evidence>
<comment type="similarity">
    <text evidence="6">Belongs to the azoreductase type 1 family.</text>
</comment>
<dbReference type="EC" id="1.7.1.17" evidence="6"/>
<dbReference type="GO" id="GO:0016655">
    <property type="term" value="F:oxidoreductase activity, acting on NAD(P)H, quinone or similar compound as acceptor"/>
    <property type="evidence" value="ECO:0007669"/>
    <property type="project" value="InterPro"/>
</dbReference>
<dbReference type="Pfam" id="PF02525">
    <property type="entry name" value="Flavodoxin_2"/>
    <property type="match status" value="1"/>
</dbReference>
<dbReference type="EMBL" id="CP107525">
    <property type="protein sequence ID" value="UZW64570.1"/>
    <property type="molecule type" value="Genomic_DNA"/>
</dbReference>
<evidence type="ECO:0000256" key="1">
    <source>
        <dbReference type="ARBA" id="ARBA00022630"/>
    </source>
</evidence>
<dbReference type="Gene3D" id="3.40.50.360">
    <property type="match status" value="1"/>
</dbReference>
<organism evidence="8 10">
    <name type="scientific">Mycoplasmopsis synoviae</name>
    <name type="common">Mycoplasma synoviae</name>
    <dbReference type="NCBI Taxonomy" id="2109"/>
    <lineage>
        <taxon>Bacteria</taxon>
        <taxon>Bacillati</taxon>
        <taxon>Mycoplasmatota</taxon>
        <taxon>Mycoplasmoidales</taxon>
        <taxon>Metamycoplasmataceae</taxon>
        <taxon>Mycoplasmopsis</taxon>
    </lineage>
</organism>
<dbReference type="HAMAP" id="MF_01216">
    <property type="entry name" value="Azoreductase_type1"/>
    <property type="match status" value="1"/>
</dbReference>
<evidence type="ECO:0000256" key="5">
    <source>
        <dbReference type="ARBA" id="ARBA00048542"/>
    </source>
</evidence>
<dbReference type="InterPro" id="IPR050104">
    <property type="entry name" value="FMN-dep_NADH:Q_OxRdtase_AzoR1"/>
</dbReference>
<dbReference type="RefSeq" id="WP_154221557.1">
    <property type="nucleotide sequence ID" value="NZ_CP034544.1"/>
</dbReference>
<evidence type="ECO:0000256" key="4">
    <source>
        <dbReference type="ARBA" id="ARBA00023027"/>
    </source>
</evidence>
<dbReference type="EMBL" id="CP107525">
    <property type="protein sequence ID" value="UZW64566.1"/>
    <property type="molecule type" value="Genomic_DNA"/>
</dbReference>
<dbReference type="EC" id="1.6.5.-" evidence="6"/>
<dbReference type="PANTHER" id="PTHR43741:SF4">
    <property type="entry name" value="FMN-DEPENDENT NADH:QUINONE OXIDOREDUCTASE"/>
    <property type="match status" value="1"/>
</dbReference>
<evidence type="ECO:0000256" key="2">
    <source>
        <dbReference type="ARBA" id="ARBA00022643"/>
    </source>
</evidence>
<comment type="catalytic activity">
    <reaction evidence="5">
        <text>N,N-dimethyl-1,4-phenylenediamine + anthranilate + 2 NAD(+) = 2-(4-dimethylaminophenyl)diazenylbenzoate + 2 NADH + 2 H(+)</text>
        <dbReference type="Rhea" id="RHEA:55872"/>
        <dbReference type="ChEBI" id="CHEBI:15378"/>
        <dbReference type="ChEBI" id="CHEBI:15783"/>
        <dbReference type="ChEBI" id="CHEBI:16567"/>
        <dbReference type="ChEBI" id="CHEBI:57540"/>
        <dbReference type="ChEBI" id="CHEBI:57945"/>
        <dbReference type="ChEBI" id="CHEBI:71579"/>
        <dbReference type="EC" id="1.7.1.17"/>
    </reaction>
    <physiologicalReaction direction="right-to-left" evidence="5">
        <dbReference type="Rhea" id="RHEA:55874"/>
    </physiologicalReaction>
</comment>
<evidence type="ECO:0000259" key="7">
    <source>
        <dbReference type="Pfam" id="PF02525"/>
    </source>
</evidence>
<sequence>MAKVLVLSGGLSEKEKSYSSQMLDLFVKTYKEVHPNDELEFVDLNTTKHAEVFLSRNTFATYWKDVESDKWIDKLKAADKVILSCSMTNFGPTAVVKNFIDSVAVANKTFSYKYSKKGDAVGLLDHLRVMIVTTQGAPKDWYLWGNHTNWLIGTWKFLGAKYVDTFELNGTKLSVFADKKPYDVVQEFKQDALEKAKQF</sequence>
<reference evidence="8" key="1">
    <citation type="submission" date="2022-10" db="EMBL/GenBank/DDBJ databases">
        <authorList>
            <person name="Wei X."/>
        </authorList>
    </citation>
    <scope>NUCLEOTIDE SEQUENCE</scope>
    <source>
        <strain evidence="8">SD2</strain>
    </source>
</reference>
<evidence type="ECO:0000313" key="9">
    <source>
        <dbReference type="EMBL" id="UZW64570.1"/>
    </source>
</evidence>
<comment type="function">
    <text evidence="6">Quinone reductase that provides resistance to thiol-specific stress caused by electrophilic quinones.</text>
</comment>
<feature type="binding site" evidence="6">
    <location>
        <begin position="17"/>
        <end position="19"/>
    </location>
    <ligand>
        <name>FMN</name>
        <dbReference type="ChEBI" id="CHEBI:58210"/>
    </ligand>
</feature>
<evidence type="ECO:0000256" key="3">
    <source>
        <dbReference type="ARBA" id="ARBA00023002"/>
    </source>
</evidence>
<comment type="subunit">
    <text evidence="6">Homodimer.</text>
</comment>
<keyword evidence="2 6" id="KW-0288">FMN</keyword>
<dbReference type="Proteomes" id="UP001164481">
    <property type="component" value="Chromosome"/>
</dbReference>
<keyword evidence="4 6" id="KW-0520">NAD</keyword>
<dbReference type="GO" id="GO:0016652">
    <property type="term" value="F:oxidoreductase activity, acting on NAD(P)H as acceptor"/>
    <property type="evidence" value="ECO:0007669"/>
    <property type="project" value="UniProtKB-UniRule"/>
</dbReference>
<accession>A0AAX3F0V5</accession>
<dbReference type="GO" id="GO:0009055">
    <property type="term" value="F:electron transfer activity"/>
    <property type="evidence" value="ECO:0007669"/>
    <property type="project" value="UniProtKB-UniRule"/>
</dbReference>
<dbReference type="InterPro" id="IPR003680">
    <property type="entry name" value="Flavodoxin_fold"/>
</dbReference>
<comment type="catalytic activity">
    <reaction evidence="6">
        <text>2 a quinone + NADH + H(+) = 2 a 1,4-benzosemiquinone + NAD(+)</text>
        <dbReference type="Rhea" id="RHEA:65952"/>
        <dbReference type="ChEBI" id="CHEBI:15378"/>
        <dbReference type="ChEBI" id="CHEBI:57540"/>
        <dbReference type="ChEBI" id="CHEBI:57945"/>
        <dbReference type="ChEBI" id="CHEBI:132124"/>
        <dbReference type="ChEBI" id="CHEBI:134225"/>
    </reaction>
</comment>
<proteinExistence type="inferred from homology"/>
<dbReference type="PANTHER" id="PTHR43741">
    <property type="entry name" value="FMN-DEPENDENT NADH-AZOREDUCTASE 1"/>
    <property type="match status" value="1"/>
</dbReference>